<dbReference type="KEGG" id="miz:BAB75_27230"/>
<organism evidence="1 3">
    <name type="scientific">Mycobacteroides immunogenum</name>
    <dbReference type="NCBI Taxonomy" id="83262"/>
    <lineage>
        <taxon>Bacteria</taxon>
        <taxon>Bacillati</taxon>
        <taxon>Actinomycetota</taxon>
        <taxon>Actinomycetes</taxon>
        <taxon>Mycobacteriales</taxon>
        <taxon>Mycobacteriaceae</taxon>
        <taxon>Mycobacteroides</taxon>
    </lineage>
</organism>
<comment type="caution">
    <text evidence="1">The sequence shown here is derived from an EMBL/GenBank/DDBJ whole genome shotgun (WGS) entry which is preliminary data.</text>
</comment>
<keyword evidence="4" id="KW-1185">Reference proteome</keyword>
<name>A0A7V8LT76_9MYCO</name>
<dbReference type="AlphaFoldDB" id="A0A7V8LT76"/>
<reference evidence="3 4" key="1">
    <citation type="submission" date="2015-09" db="EMBL/GenBank/DDBJ databases">
        <title>Genome Sequences of Mycobacterium immunogenum Isolates, Recuperated from a Chloraminated Drinking Water Distribution System Simulator Subjected to Episodes of Nitrification.</title>
        <authorList>
            <person name="Gomez-Alvarez V."/>
            <person name="Revetta R.P."/>
        </authorList>
    </citation>
    <scope>NUCLEOTIDE SEQUENCE [LARGE SCALE GENOMIC DNA]</scope>
    <source>
        <strain evidence="1 3">H008</strain>
        <strain evidence="2 4">H076</strain>
    </source>
</reference>
<dbReference type="Proteomes" id="UP000037843">
    <property type="component" value="Unassembled WGS sequence"/>
</dbReference>
<gene>
    <name evidence="1" type="ORF">AN908_00825</name>
    <name evidence="2" type="ORF">AN912_00750</name>
</gene>
<evidence type="ECO:0000313" key="2">
    <source>
        <dbReference type="EMBL" id="KPG37559.1"/>
    </source>
</evidence>
<protein>
    <submittedName>
        <fullName evidence="1">Uncharacterized protein</fullName>
    </submittedName>
</protein>
<dbReference type="EMBL" id="LJFS01000001">
    <property type="protein sequence ID" value="KPG37559.1"/>
    <property type="molecule type" value="Genomic_DNA"/>
</dbReference>
<accession>A0A7V8LT76</accession>
<sequence>MTTELLALLRVGDCLVQRALRDTDSLGADGRSCVFKGGQCVLEPGAGFTDDAVAGDSAVLEVQPGGRRAVEPEFAFLAPTVKPSSSRCIANAEIPLAPFAGSVTAITVYQEALPPFDIQHFAPLKTHSSPASWARVFIAAASLPASRSERAYAASASPEASDGKT</sequence>
<evidence type="ECO:0000313" key="1">
    <source>
        <dbReference type="EMBL" id="KPG17749.1"/>
    </source>
</evidence>
<dbReference type="EMBL" id="LJFO01000001">
    <property type="protein sequence ID" value="KPG17749.1"/>
    <property type="molecule type" value="Genomic_DNA"/>
</dbReference>
<evidence type="ECO:0000313" key="3">
    <source>
        <dbReference type="Proteomes" id="UP000037843"/>
    </source>
</evidence>
<evidence type="ECO:0000313" key="4">
    <source>
        <dbReference type="Proteomes" id="UP000037962"/>
    </source>
</evidence>
<dbReference type="Proteomes" id="UP000037962">
    <property type="component" value="Unassembled WGS sequence"/>
</dbReference>
<proteinExistence type="predicted"/>